<dbReference type="Proteomes" id="UP000027195">
    <property type="component" value="Unassembled WGS sequence"/>
</dbReference>
<gene>
    <name evidence="2" type="ORF">BOTBODRAFT_156686</name>
</gene>
<reference evidence="3" key="1">
    <citation type="journal article" date="2014" name="Proc. Natl. Acad. Sci. U.S.A.">
        <title>Extensive sampling of basidiomycete genomes demonstrates inadequacy of the white-rot/brown-rot paradigm for wood decay fungi.</title>
        <authorList>
            <person name="Riley R."/>
            <person name="Salamov A.A."/>
            <person name="Brown D.W."/>
            <person name="Nagy L.G."/>
            <person name="Floudas D."/>
            <person name="Held B.W."/>
            <person name="Levasseur A."/>
            <person name="Lombard V."/>
            <person name="Morin E."/>
            <person name="Otillar R."/>
            <person name="Lindquist E.A."/>
            <person name="Sun H."/>
            <person name="LaButti K.M."/>
            <person name="Schmutz J."/>
            <person name="Jabbour D."/>
            <person name="Luo H."/>
            <person name="Baker S.E."/>
            <person name="Pisabarro A.G."/>
            <person name="Walton J.D."/>
            <person name="Blanchette R.A."/>
            <person name="Henrissat B."/>
            <person name="Martin F."/>
            <person name="Cullen D."/>
            <person name="Hibbett D.S."/>
            <person name="Grigoriev I.V."/>
        </authorList>
    </citation>
    <scope>NUCLEOTIDE SEQUENCE [LARGE SCALE GENOMIC DNA]</scope>
    <source>
        <strain evidence="3">FD-172 SS1</strain>
    </source>
</reference>
<name>A0A067MYY1_BOTB1</name>
<dbReference type="OrthoDB" id="2343366at2759"/>
<evidence type="ECO:0000259" key="1">
    <source>
        <dbReference type="Pfam" id="PF13519"/>
    </source>
</evidence>
<dbReference type="InParanoid" id="A0A067MYY1"/>
<proteinExistence type="predicted"/>
<evidence type="ECO:0000313" key="2">
    <source>
        <dbReference type="EMBL" id="KDQ16741.1"/>
    </source>
</evidence>
<dbReference type="Gene3D" id="3.40.50.410">
    <property type="entry name" value="von Willebrand factor, type A domain"/>
    <property type="match status" value="1"/>
</dbReference>
<dbReference type="Pfam" id="PF13519">
    <property type="entry name" value="VWA_2"/>
    <property type="match status" value="1"/>
</dbReference>
<evidence type="ECO:0000313" key="3">
    <source>
        <dbReference type="Proteomes" id="UP000027195"/>
    </source>
</evidence>
<dbReference type="SUPFAM" id="SSF53300">
    <property type="entry name" value="vWA-like"/>
    <property type="match status" value="1"/>
</dbReference>
<dbReference type="AlphaFoldDB" id="A0A067MYY1"/>
<organism evidence="2 3">
    <name type="scientific">Botryobasidium botryosum (strain FD-172 SS1)</name>
    <dbReference type="NCBI Taxonomy" id="930990"/>
    <lineage>
        <taxon>Eukaryota</taxon>
        <taxon>Fungi</taxon>
        <taxon>Dikarya</taxon>
        <taxon>Basidiomycota</taxon>
        <taxon>Agaricomycotina</taxon>
        <taxon>Agaricomycetes</taxon>
        <taxon>Cantharellales</taxon>
        <taxon>Botryobasidiaceae</taxon>
        <taxon>Botryobasidium</taxon>
    </lineage>
</organism>
<dbReference type="InterPro" id="IPR036465">
    <property type="entry name" value="vWFA_dom_sf"/>
</dbReference>
<sequence length="218" mass="22971">MTSNDRVPLPGTPNSARISAGNNHRFGAVLSALDSFWISRDAATTASGTSRKDAYSIVLFDHQAEVRVANDFTSSPDQLLSFLLDKGCAGGGTNFGLALQVAQSAMESHWSSERSPVLIFLSDGECQLDEVSVYDVCRGAISLGKSLSLHAVSFGRDGSAGSLRNMAKIAAEVQAGAPADQQGPPCGFTSALDTIQLAETFLGIAESMRKPRATLVHH</sequence>
<dbReference type="CDD" id="cd00198">
    <property type="entry name" value="vWFA"/>
    <property type="match status" value="1"/>
</dbReference>
<dbReference type="HOGENOM" id="CLU_044503_1_0_1"/>
<dbReference type="STRING" id="930990.A0A067MYY1"/>
<protein>
    <recommendedName>
        <fullName evidence="1">VWFA domain-containing protein</fullName>
    </recommendedName>
</protein>
<keyword evidence="3" id="KW-1185">Reference proteome</keyword>
<dbReference type="InterPro" id="IPR002035">
    <property type="entry name" value="VWF_A"/>
</dbReference>
<accession>A0A067MYY1</accession>
<dbReference type="EMBL" id="KL198026">
    <property type="protein sequence ID" value="KDQ16741.1"/>
    <property type="molecule type" value="Genomic_DNA"/>
</dbReference>
<feature type="domain" description="VWFA" evidence="1">
    <location>
        <begin position="36"/>
        <end position="125"/>
    </location>
</feature>